<sequence length="527" mass="57037">MSGDETAHTSLDLPPKAGATSDGEKDLGLLRGDIDTIEHGRPIDFGFLPIPRRLQYDPEHPAHFGLVLNVVFGLASTFIVANLYYCQPLLIQFSKSFGVSYDEISRIPTLVQAGYGTGLLLITPLGDLVRRRPLLLLVTFTSASLSICLAVTRSLAVFEAFSFLVGVSSVAPQILIPLAADLAPPSRRASAISIVLSGLLFGVLIARVVAGVIAQFTSWRVVYYMAIGVQYSVLLALWATLPDYPAKNKDLTYWRILWTMGKLAVTEPKLIQACLITTTSSACFTTFWVTLTFLLGGQYHYSTLVIGLFGLIGMVGVMMAPLVGRFVDQLVPWHATLLATCGLLLIQAVYTGAAGVSIGAVVVTTIGLDIGRQLQQVSLTTSVYSISQAARARLNAVLILFIFIGQVMGTAVGTKLFVQHGWRASAILMLSWTVWQLFVLLLRGPHCERYTWFGYQGGLEWRKRALTESEAEKAGSEGVKDALEGGADVGNDPSTTARAAHGPPLTPDVRGTDDADKEKQGRFTRKV</sequence>
<gene>
    <name evidence="1" type="ORF">BV25DRAFT_1814152</name>
</gene>
<organism evidence="1 2">
    <name type="scientific">Artomyces pyxidatus</name>
    <dbReference type="NCBI Taxonomy" id="48021"/>
    <lineage>
        <taxon>Eukaryota</taxon>
        <taxon>Fungi</taxon>
        <taxon>Dikarya</taxon>
        <taxon>Basidiomycota</taxon>
        <taxon>Agaricomycotina</taxon>
        <taxon>Agaricomycetes</taxon>
        <taxon>Russulales</taxon>
        <taxon>Auriscalpiaceae</taxon>
        <taxon>Artomyces</taxon>
    </lineage>
</organism>
<dbReference type="EMBL" id="MU277265">
    <property type="protein sequence ID" value="KAI0056397.1"/>
    <property type="molecule type" value="Genomic_DNA"/>
</dbReference>
<dbReference type="Proteomes" id="UP000814140">
    <property type="component" value="Unassembled WGS sequence"/>
</dbReference>
<keyword evidence="2" id="KW-1185">Reference proteome</keyword>
<accession>A0ACB8SJN5</accession>
<evidence type="ECO:0000313" key="1">
    <source>
        <dbReference type="EMBL" id="KAI0056397.1"/>
    </source>
</evidence>
<protein>
    <submittedName>
        <fullName evidence="1">MFS general substrate transporter</fullName>
    </submittedName>
</protein>
<name>A0ACB8SJN5_9AGAM</name>
<comment type="caution">
    <text evidence="1">The sequence shown here is derived from an EMBL/GenBank/DDBJ whole genome shotgun (WGS) entry which is preliminary data.</text>
</comment>
<reference evidence="1" key="1">
    <citation type="submission" date="2021-03" db="EMBL/GenBank/DDBJ databases">
        <authorList>
            <consortium name="DOE Joint Genome Institute"/>
            <person name="Ahrendt S."/>
            <person name="Looney B.P."/>
            <person name="Miyauchi S."/>
            <person name="Morin E."/>
            <person name="Drula E."/>
            <person name="Courty P.E."/>
            <person name="Chicoki N."/>
            <person name="Fauchery L."/>
            <person name="Kohler A."/>
            <person name="Kuo A."/>
            <person name="Labutti K."/>
            <person name="Pangilinan J."/>
            <person name="Lipzen A."/>
            <person name="Riley R."/>
            <person name="Andreopoulos W."/>
            <person name="He G."/>
            <person name="Johnson J."/>
            <person name="Barry K.W."/>
            <person name="Grigoriev I.V."/>
            <person name="Nagy L."/>
            <person name="Hibbett D."/>
            <person name="Henrissat B."/>
            <person name="Matheny P.B."/>
            <person name="Labbe J."/>
            <person name="Martin F."/>
        </authorList>
    </citation>
    <scope>NUCLEOTIDE SEQUENCE</scope>
    <source>
        <strain evidence="1">HHB10654</strain>
    </source>
</reference>
<reference evidence="1" key="2">
    <citation type="journal article" date="2022" name="New Phytol.">
        <title>Evolutionary transition to the ectomycorrhizal habit in the genomes of a hyperdiverse lineage of mushroom-forming fungi.</title>
        <authorList>
            <person name="Looney B."/>
            <person name="Miyauchi S."/>
            <person name="Morin E."/>
            <person name="Drula E."/>
            <person name="Courty P.E."/>
            <person name="Kohler A."/>
            <person name="Kuo A."/>
            <person name="LaButti K."/>
            <person name="Pangilinan J."/>
            <person name="Lipzen A."/>
            <person name="Riley R."/>
            <person name="Andreopoulos W."/>
            <person name="He G."/>
            <person name="Johnson J."/>
            <person name="Nolan M."/>
            <person name="Tritt A."/>
            <person name="Barry K.W."/>
            <person name="Grigoriev I.V."/>
            <person name="Nagy L.G."/>
            <person name="Hibbett D."/>
            <person name="Henrissat B."/>
            <person name="Matheny P.B."/>
            <person name="Labbe J."/>
            <person name="Martin F.M."/>
        </authorList>
    </citation>
    <scope>NUCLEOTIDE SEQUENCE</scope>
    <source>
        <strain evidence="1">HHB10654</strain>
    </source>
</reference>
<proteinExistence type="predicted"/>
<evidence type="ECO:0000313" key="2">
    <source>
        <dbReference type="Proteomes" id="UP000814140"/>
    </source>
</evidence>